<dbReference type="GO" id="GO:0016491">
    <property type="term" value="F:oxidoreductase activity"/>
    <property type="evidence" value="ECO:0007669"/>
    <property type="project" value="UniProtKB-KW"/>
</dbReference>
<accession>A0AAD6CNH9</accession>
<dbReference type="InterPro" id="IPR051704">
    <property type="entry name" value="FAD_aromatic-hydroxylase"/>
</dbReference>
<dbReference type="GO" id="GO:0071949">
    <property type="term" value="F:FAD binding"/>
    <property type="evidence" value="ECO:0007669"/>
    <property type="project" value="InterPro"/>
</dbReference>
<sequence length="421" mass="46880">MPLLKVLICGGGIAGNALAFWLSKLGHQVTVIERYHELRATGLQIDLRGHGIEVLQRMGLEEKFRAHSIKEEGLGVVDSQGRQWAYFPANRSGQGLQSFSTDFEIMRGDLCRLLHDATEGRVKYVFGTSIQSITEQPNSVEVAFSNGHSDCFDLVVGADGQRSRTRGLIMGPGEEDPFHSLGMYGGYFTIPRDMQENEAYAATAYIAPGSRILMMRRHDPWRIQAYMFCKLDPKRIEFSRGNPDHGKDALKNIFTGAGWESENILQALDVADDFYGDESGFIKMSYWSRGRVVLVGDAAFGSSGMTGMGTTSALVGSYVLAGEISEAFYRSSEEVSAGKITAAFESYETKFRPFMNQVQGGLSDNDSTGWDWLLSKSLTITICYFVLAVTSYLRLDVIAQWFLREDIMNWELPVYPNMLDA</sequence>
<feature type="domain" description="FAD-binding" evidence="4">
    <location>
        <begin position="5"/>
        <end position="326"/>
    </location>
</feature>
<name>A0AAD6CNH9_9EURO</name>
<dbReference type="InterPro" id="IPR036188">
    <property type="entry name" value="FAD/NAD-bd_sf"/>
</dbReference>
<keyword evidence="6" id="KW-1185">Reference proteome</keyword>
<dbReference type="PRINTS" id="PR00420">
    <property type="entry name" value="RNGMNOXGNASE"/>
</dbReference>
<evidence type="ECO:0000256" key="1">
    <source>
        <dbReference type="ARBA" id="ARBA00022630"/>
    </source>
</evidence>
<dbReference type="InterPro" id="IPR002938">
    <property type="entry name" value="FAD-bd"/>
</dbReference>
<proteinExistence type="predicted"/>
<evidence type="ECO:0000256" key="3">
    <source>
        <dbReference type="ARBA" id="ARBA00023002"/>
    </source>
</evidence>
<evidence type="ECO:0000313" key="6">
    <source>
        <dbReference type="Proteomes" id="UP001220324"/>
    </source>
</evidence>
<dbReference type="EMBL" id="JAQIZZ010000007">
    <property type="protein sequence ID" value="KAJ5531885.1"/>
    <property type="molecule type" value="Genomic_DNA"/>
</dbReference>
<keyword evidence="2" id="KW-0274">FAD</keyword>
<dbReference type="AlphaFoldDB" id="A0AAD6CNH9"/>
<evidence type="ECO:0000256" key="2">
    <source>
        <dbReference type="ARBA" id="ARBA00022827"/>
    </source>
</evidence>
<dbReference type="Proteomes" id="UP001220324">
    <property type="component" value="Unassembled WGS sequence"/>
</dbReference>
<dbReference type="Pfam" id="PF01494">
    <property type="entry name" value="FAD_binding_3"/>
    <property type="match status" value="1"/>
</dbReference>
<keyword evidence="3" id="KW-0560">Oxidoreductase</keyword>
<dbReference type="Gene3D" id="3.50.50.60">
    <property type="entry name" value="FAD/NAD(P)-binding domain"/>
    <property type="match status" value="1"/>
</dbReference>
<organism evidence="5 6">
    <name type="scientific">Penicillium frequentans</name>
    <dbReference type="NCBI Taxonomy" id="3151616"/>
    <lineage>
        <taxon>Eukaryota</taxon>
        <taxon>Fungi</taxon>
        <taxon>Dikarya</taxon>
        <taxon>Ascomycota</taxon>
        <taxon>Pezizomycotina</taxon>
        <taxon>Eurotiomycetes</taxon>
        <taxon>Eurotiomycetidae</taxon>
        <taxon>Eurotiales</taxon>
        <taxon>Aspergillaceae</taxon>
        <taxon>Penicillium</taxon>
    </lineage>
</organism>
<keyword evidence="1" id="KW-0285">Flavoprotein</keyword>
<dbReference type="PANTHER" id="PTHR46865:SF7">
    <property type="entry name" value="MONOOXYGENASE, PUTATIVE (AFU_ORTHOLOGUE AFUA_8G07040)-RELATED"/>
    <property type="match status" value="1"/>
</dbReference>
<comment type="caution">
    <text evidence="5">The sequence shown here is derived from an EMBL/GenBank/DDBJ whole genome shotgun (WGS) entry which is preliminary data.</text>
</comment>
<dbReference type="SUPFAM" id="SSF51905">
    <property type="entry name" value="FAD/NAD(P)-binding domain"/>
    <property type="match status" value="1"/>
</dbReference>
<evidence type="ECO:0000259" key="4">
    <source>
        <dbReference type="Pfam" id="PF01494"/>
    </source>
</evidence>
<gene>
    <name evidence="5" type="ORF">N7494_008437</name>
</gene>
<protein>
    <recommendedName>
        <fullName evidence="4">FAD-binding domain-containing protein</fullName>
    </recommendedName>
</protein>
<reference evidence="5 6" key="1">
    <citation type="journal article" date="2023" name="IMA Fungus">
        <title>Comparative genomic study of the Penicillium genus elucidates a diverse pangenome and 15 lateral gene transfer events.</title>
        <authorList>
            <person name="Petersen C."/>
            <person name="Sorensen T."/>
            <person name="Nielsen M.R."/>
            <person name="Sondergaard T.E."/>
            <person name="Sorensen J.L."/>
            <person name="Fitzpatrick D.A."/>
            <person name="Frisvad J.C."/>
            <person name="Nielsen K.L."/>
        </authorList>
    </citation>
    <scope>NUCLEOTIDE SEQUENCE [LARGE SCALE GENOMIC DNA]</scope>
    <source>
        <strain evidence="5 6">IBT 35679</strain>
    </source>
</reference>
<dbReference type="PANTHER" id="PTHR46865">
    <property type="entry name" value="OXIDOREDUCTASE-RELATED"/>
    <property type="match status" value="1"/>
</dbReference>
<evidence type="ECO:0000313" key="5">
    <source>
        <dbReference type="EMBL" id="KAJ5531885.1"/>
    </source>
</evidence>